<evidence type="ECO:0000256" key="1">
    <source>
        <dbReference type="SAM" id="MobiDB-lite"/>
    </source>
</evidence>
<accession>A0A2I1G0W3</accession>
<feature type="region of interest" description="Disordered" evidence="1">
    <location>
        <begin position="1118"/>
        <end position="1142"/>
    </location>
</feature>
<evidence type="ECO:0000259" key="2">
    <source>
        <dbReference type="PROSITE" id="PS50234"/>
    </source>
</evidence>
<dbReference type="PROSITE" id="PS50234">
    <property type="entry name" value="VWFA"/>
    <property type="match status" value="1"/>
</dbReference>
<organism evidence="3 4">
    <name type="scientific">Rhizophagus irregularis</name>
    <dbReference type="NCBI Taxonomy" id="588596"/>
    <lineage>
        <taxon>Eukaryota</taxon>
        <taxon>Fungi</taxon>
        <taxon>Fungi incertae sedis</taxon>
        <taxon>Mucoromycota</taxon>
        <taxon>Glomeromycotina</taxon>
        <taxon>Glomeromycetes</taxon>
        <taxon>Glomerales</taxon>
        <taxon>Glomeraceae</taxon>
        <taxon>Rhizophagus</taxon>
    </lineage>
</organism>
<dbReference type="VEuPathDB" id="FungiDB:RhiirA1_533513"/>
<dbReference type="Pfam" id="PF02263">
    <property type="entry name" value="GBP"/>
    <property type="match status" value="1"/>
</dbReference>
<dbReference type="PANTHER" id="PTHR22796">
    <property type="entry name" value="URG4-RELATED"/>
    <property type="match status" value="1"/>
</dbReference>
<dbReference type="VEuPathDB" id="FungiDB:FUN_021273"/>
<feature type="region of interest" description="Disordered" evidence="1">
    <location>
        <begin position="70"/>
        <end position="182"/>
    </location>
</feature>
<comment type="caution">
    <text evidence="3">The sequence shown here is derived from an EMBL/GenBank/DDBJ whole genome shotgun (WGS) entry which is preliminary data.</text>
</comment>
<feature type="region of interest" description="Disordered" evidence="1">
    <location>
        <begin position="197"/>
        <end position="247"/>
    </location>
</feature>
<dbReference type="SUPFAM" id="SSF52540">
    <property type="entry name" value="P-loop containing nucleoside triphosphate hydrolases"/>
    <property type="match status" value="1"/>
</dbReference>
<dbReference type="EMBL" id="LLXI01000095">
    <property type="protein sequence ID" value="PKY40277.1"/>
    <property type="molecule type" value="Genomic_DNA"/>
</dbReference>
<dbReference type="InterPro" id="IPR036465">
    <property type="entry name" value="vWFA_dom_sf"/>
</dbReference>
<dbReference type="CDD" id="cd00198">
    <property type="entry name" value="vWFA"/>
    <property type="match status" value="1"/>
</dbReference>
<feature type="compositionally biased region" description="Low complexity" evidence="1">
    <location>
        <begin position="197"/>
        <end position="212"/>
    </location>
</feature>
<dbReference type="VEuPathDB" id="FungiDB:RhiirFUN_003107"/>
<evidence type="ECO:0000313" key="3">
    <source>
        <dbReference type="EMBL" id="PKY40277.1"/>
    </source>
</evidence>
<evidence type="ECO:0000313" key="4">
    <source>
        <dbReference type="Proteomes" id="UP000234323"/>
    </source>
</evidence>
<dbReference type="VEuPathDB" id="FungiDB:RhiirA1_533924"/>
<feature type="compositionally biased region" description="Acidic residues" evidence="1">
    <location>
        <begin position="1192"/>
        <end position="1209"/>
    </location>
</feature>
<gene>
    <name evidence="3" type="ORF">RhiirA4_453623</name>
</gene>
<proteinExistence type="predicted"/>
<keyword evidence="4" id="KW-1185">Reference proteome</keyword>
<dbReference type="PANTHER" id="PTHR22796:SF1">
    <property type="entry name" value="VWFA DOMAIN-CONTAINING PROTEIN"/>
    <property type="match status" value="1"/>
</dbReference>
<feature type="compositionally biased region" description="Low complexity" evidence="1">
    <location>
        <begin position="230"/>
        <end position="243"/>
    </location>
</feature>
<feature type="domain" description="VWFA" evidence="2">
    <location>
        <begin position="2376"/>
        <end position="2596"/>
    </location>
</feature>
<feature type="compositionally biased region" description="Polar residues" evidence="1">
    <location>
        <begin position="114"/>
        <end position="179"/>
    </location>
</feature>
<dbReference type="InterPro" id="IPR027417">
    <property type="entry name" value="P-loop_NTPase"/>
</dbReference>
<dbReference type="Pfam" id="PF13519">
    <property type="entry name" value="VWA_2"/>
    <property type="match status" value="1"/>
</dbReference>
<feature type="compositionally biased region" description="Polar residues" evidence="1">
    <location>
        <begin position="70"/>
        <end position="105"/>
    </location>
</feature>
<sequence>MHIPGLPDNFVYQEAIDDSTVLINPTLAQQQITNNPSIVEDGNDSNESELSSSQFVNNNIVNQQQLDINSFSNVQGGNPSQKLTNDDANQQSPIESPQHNLSQRDNNSEEKQTFRPSNPIQDLSQIMNTNPFGGNNSQRSEGQQTFRPSNPIQDLSQIMNTNPFGDNNSQRSEGQQTFRPSDPIQDLSQIMNMNIFSSDNSQNDQQDYQNSSKGVLSEEQSTSFAFPKRSNSNSSIIEESGGNDANSELDFKENIRRVLKAQKSDLETQIKYGKDLAEHIPGLYRLLDLCKDDGSNGLVDKIIISKDSLKILCNEMIPLSFKSISDINFTKLNTISLRLIGCYGNHILIAKLLLSKKIINKEIYDLLANSQSSMDKSFLRPGLYLLLVNPDLGLVVHWPEIGCYEENASSQRKKNMTNLHRYLTKLTDHQLCLMSDKDLESFEWNKDNSDVDSDDDDDTCYEFEVKKSQEEQEDFKIYPGFEVNLSDKIKTEINNNIQDDIPLYPIVVESATNQSFVTRQLIKTASQLRSAAPIFTAFDFQRELQTRLKGRKLHINRETMNMKSLEILIKHGLKMEDELLGPLRNAIAAAKMKYDKKKDQEKDETSKDIEIISNLAWKKLRDSYSPFEDFIGQESSEHEHISDEDLERIRRKYPDMEAQIDKKILINSKAWGKLKKRYALTSIIVVDIFKMTKNAGKSNEEATIEIFYNMFVDEETDTHKLVKKHTEKPQSSGVFSGISNLFTAFLDIITFSSSSINRADEESIKISKTMSDKKFVQDLANSPFFGKFNDIKQKILGIFFEEYQNWRKNTFPSNIKEILPRVSFNKQLSERLTKEFEQEKQEIEDFEFDRICNVIEEKYQDGSMRLNIRNISVSESLFSNGYRFYHEIETTQPNQLQITIYETSLEQADILQLQEDELHVPNPTLPSHYSRGQSFHLDPQVYDFRKISQFDNHKFLLVLWNKRASKTEIFFDTAQRLAQNFQQSYSNRPFKTLNMDENYFIAVNESKELIAIFDTRKVVLNVFSFNDGQANLYSRNSNIQLLQWYSGTVPDIQYFLFIQDTEDLCFVERGGRARIFNLINQQFRPAFCNLPPNTANVLSSPDGSCIVAFVKEKIKVENSTNDENETDEEDNLTDDEQDSTNRGSDLKEICRAYVYFCTNFGSSVSKANVLSSPDGSCIVAFVKEKIKVENSTNDENENDEEDNLTDDEQNSTNRESDLKEICRAYVYFCTNFGGSVSKVIDLPPTIQSLEYLQFTCINKIQTHLMSLDLENGCFNSIIVKITVERTQYRFQERVQKQSLGLVKVSHKNFKYTIIEGKNTRFEKIVQNGEHIVILGEKYSVLEVLSDTELKIDGNFKQKNGFDKWMEFRIEPKTKLNGLIDAYGLMFERYPVESCIDPEQNRPLSLKIVLDVDNDIEKYGEKFEDYIIEMFKNLKRSTKKPTSILEEFTTSVITFQKLDVENAKFQKKFSAKCQLGEWIIQLCCLIPIQIAVARNNLFQPLRDGLSSNDDHVGLDDDGDDGYGLHVDGIAKNISFGWYEGIFKHFGDKKVKVVSSMGEQSCGKSFMLNHLVGTTFNGSVMRCTEGVWMSLVNTKKYIYVALDFEGLKSLERTPQEDLFLTLFNTVVSNLILFKNQFAVNRDMSTMFQRFQDGATLFESDSKIFQAKLCIIIKDVPSADKEDIVREFRLKFSQLVSEEGEDNFISRMYKGGLDIIPWPMFNDASWFKTLSKVNKKLDKQEAKYENARTFLQNTKVIMAKLKICDWGSLDENLIQIRVATLKRLLPTVVAYGLEQKDSVNEQLMDRDSGEPIDDQIVILSDILSDYEGSTKILPDSDIQLYDEHESFERLSEDLRCYFEDYVQPRKESSNDREWFANFEKFFRYIIERRVLRVQNWYVKNTAKFPQDNNDVVNGKYAMEQELSKLTLLWTLCGLTCHQCGLKCVKNRDHKENHDCLTDHKCHFFCHFTEAHNDNLIPKCSHKAGHEGKHACDKISHLCGKPCSLDDKRNCQKVCSKEIGHDDVEHLCQSTIHYCGKDCSLSTHTQDEDYQCPNKCIKPYEEEHDSHRCENPICPIQCPIPNCKERCQSDDHFHAFSDLQVNHFCGNEHQCREDCQDDGICQVVTEPKKQEETYKGLVKETSITFTKYIQLSERLKCNKKIPPNEFTHTGTHTHKENGFHYCNAQCKFCEYYCTLPYGHAQQTHETRHGNMTQTEFTGEDSEFEYAGHKLRVGDQGTFHCKDLGRHRHIDYCKNEENCKSGNQGQGQDIQHINEKVQPNPEKPKDFISHKLFWERTGFKDPYTVQEQQEFTKCDHECPDEKHHKSQGSSAPPPTKSFCELQLFHAPLSPSSNPPNGYGYISLDGHHFNCENPSTREAAFHIIFALDRSGSMSYNDKRPIPNFPIYNNLIRNHNNRTGAVYQAVYQFMEARINSARANQNQLSSAMRDSVSLILFDHEVTVPFENRDLTDPKDLLNSMLQHQARGGTSFDLAIQKAGFLITKYFDNSKANIVIFLSDGLCGVPANQLHTICNQNKTRGSPLYLYTVLFSSESQSNSLEEMAKIAQSYHPANTSSGALRCQFTRTVNEVNLVNHFTGVAESLRKHKPALLKKS</sequence>
<dbReference type="GO" id="GO:0003924">
    <property type="term" value="F:GTPase activity"/>
    <property type="evidence" value="ECO:0007669"/>
    <property type="project" value="InterPro"/>
</dbReference>
<dbReference type="GO" id="GO:0005525">
    <property type="term" value="F:GTP binding"/>
    <property type="evidence" value="ECO:0007669"/>
    <property type="project" value="InterPro"/>
</dbReference>
<protein>
    <recommendedName>
        <fullName evidence="2">VWFA domain-containing protein</fullName>
    </recommendedName>
</protein>
<feature type="compositionally biased region" description="Acidic residues" evidence="1">
    <location>
        <begin position="1120"/>
        <end position="1138"/>
    </location>
</feature>
<dbReference type="Gene3D" id="3.40.50.300">
    <property type="entry name" value="P-loop containing nucleotide triphosphate hydrolases"/>
    <property type="match status" value="1"/>
</dbReference>
<dbReference type="SUPFAM" id="SSF53300">
    <property type="entry name" value="vWA-like"/>
    <property type="match status" value="1"/>
</dbReference>
<dbReference type="SMART" id="SM00327">
    <property type="entry name" value="VWA"/>
    <property type="match status" value="1"/>
</dbReference>
<dbReference type="InterPro" id="IPR002035">
    <property type="entry name" value="VWF_A"/>
</dbReference>
<dbReference type="VEuPathDB" id="FungiDB:FUN_021272"/>
<reference evidence="3 4" key="1">
    <citation type="submission" date="2015-10" db="EMBL/GenBank/DDBJ databases">
        <title>Genome analyses suggest a sexual origin of heterokaryosis in a supposedly ancient asexual fungus.</title>
        <authorList>
            <person name="Ropars J."/>
            <person name="Sedzielewska K."/>
            <person name="Noel J."/>
            <person name="Charron P."/>
            <person name="Farinelli L."/>
            <person name="Marton T."/>
            <person name="Kruger M."/>
            <person name="Pelin A."/>
            <person name="Brachmann A."/>
            <person name="Corradi N."/>
        </authorList>
    </citation>
    <scope>NUCLEOTIDE SEQUENCE [LARGE SCALE GENOMIC DNA]</scope>
    <source>
        <strain evidence="3 4">A4</strain>
    </source>
</reference>
<dbReference type="InterPro" id="IPR015894">
    <property type="entry name" value="Guanylate-bd_N"/>
</dbReference>
<name>A0A2I1G0W3_9GLOM</name>
<feature type="region of interest" description="Disordered" evidence="1">
    <location>
        <begin position="33"/>
        <end position="52"/>
    </location>
</feature>
<dbReference type="Proteomes" id="UP000234323">
    <property type="component" value="Unassembled WGS sequence"/>
</dbReference>
<feature type="region of interest" description="Disordered" evidence="1">
    <location>
        <begin position="1190"/>
        <end position="1213"/>
    </location>
</feature>
<dbReference type="Gene3D" id="3.40.50.410">
    <property type="entry name" value="von Willebrand factor, type A domain"/>
    <property type="match status" value="1"/>
</dbReference>